<evidence type="ECO:0000256" key="5">
    <source>
        <dbReference type="SAM" id="Phobius"/>
    </source>
</evidence>
<evidence type="ECO:0000313" key="6">
    <source>
        <dbReference type="EMBL" id="EET61074.1"/>
    </source>
</evidence>
<dbReference type="Gene3D" id="1.20.120.1630">
    <property type="match status" value="1"/>
</dbReference>
<dbReference type="AlphaFoldDB" id="C6LDM0"/>
<dbReference type="InterPro" id="IPR007318">
    <property type="entry name" value="Phopholipid_MeTrfase"/>
</dbReference>
<evidence type="ECO:0000256" key="4">
    <source>
        <dbReference type="ARBA" id="ARBA00023136"/>
    </source>
</evidence>
<accession>C6LDM0</accession>
<evidence type="ECO:0008006" key="8">
    <source>
        <dbReference type="Google" id="ProtNLM"/>
    </source>
</evidence>
<evidence type="ECO:0000256" key="2">
    <source>
        <dbReference type="ARBA" id="ARBA00022692"/>
    </source>
</evidence>
<protein>
    <recommendedName>
        <fullName evidence="8">Isoprenylcysteine carboxyl methyltransferase family protein</fullName>
    </recommendedName>
</protein>
<keyword evidence="3 5" id="KW-1133">Transmembrane helix</keyword>
<dbReference type="RefSeq" id="WP_006861512.1">
    <property type="nucleotide sequence ID" value="NZ_ACCL02000007.1"/>
</dbReference>
<dbReference type="EMBL" id="ACCL02000007">
    <property type="protein sequence ID" value="EET61074.1"/>
    <property type="molecule type" value="Genomic_DNA"/>
</dbReference>
<dbReference type="eggNOG" id="COG2020">
    <property type="taxonomic scope" value="Bacteria"/>
</dbReference>
<proteinExistence type="predicted"/>
<keyword evidence="4 5" id="KW-0472">Membrane</keyword>
<comment type="caution">
    <text evidence="6">The sequence shown here is derived from an EMBL/GenBank/DDBJ whole genome shotgun (WGS) entry which is preliminary data.</text>
</comment>
<feature type="transmembrane region" description="Helical" evidence="5">
    <location>
        <begin position="42"/>
        <end position="65"/>
    </location>
</feature>
<feature type="transmembrane region" description="Helical" evidence="5">
    <location>
        <begin position="12"/>
        <end position="30"/>
    </location>
</feature>
<evidence type="ECO:0000256" key="1">
    <source>
        <dbReference type="ARBA" id="ARBA00004127"/>
    </source>
</evidence>
<comment type="subcellular location">
    <subcellularLocation>
        <location evidence="1">Endomembrane system</location>
        <topology evidence="1">Multi-pass membrane protein</topology>
    </subcellularLocation>
</comment>
<dbReference type="GO" id="GO:0012505">
    <property type="term" value="C:endomembrane system"/>
    <property type="evidence" value="ECO:0007669"/>
    <property type="project" value="UniProtKB-SubCell"/>
</dbReference>
<organism evidence="6 7">
    <name type="scientific">Marvinbryantia formatexigens DSM 14469</name>
    <dbReference type="NCBI Taxonomy" id="478749"/>
    <lineage>
        <taxon>Bacteria</taxon>
        <taxon>Bacillati</taxon>
        <taxon>Bacillota</taxon>
        <taxon>Clostridia</taxon>
        <taxon>Lachnospirales</taxon>
        <taxon>Lachnospiraceae</taxon>
        <taxon>Marvinbryantia</taxon>
    </lineage>
</organism>
<dbReference type="Pfam" id="PF04191">
    <property type="entry name" value="PEMT"/>
    <property type="match status" value="1"/>
</dbReference>
<reference evidence="6" key="1">
    <citation type="submission" date="2009-07" db="EMBL/GenBank/DDBJ databases">
        <authorList>
            <person name="Weinstock G."/>
            <person name="Sodergren E."/>
            <person name="Clifton S."/>
            <person name="Fulton L."/>
            <person name="Fulton B."/>
            <person name="Courtney L."/>
            <person name="Fronick C."/>
            <person name="Harrison M."/>
            <person name="Strong C."/>
            <person name="Farmer C."/>
            <person name="Delahaunty K."/>
            <person name="Markovic C."/>
            <person name="Hall O."/>
            <person name="Minx P."/>
            <person name="Tomlinson C."/>
            <person name="Mitreva M."/>
            <person name="Nelson J."/>
            <person name="Hou S."/>
            <person name="Wollam A."/>
            <person name="Pepin K.H."/>
            <person name="Johnson M."/>
            <person name="Bhonagiri V."/>
            <person name="Nash W.E."/>
            <person name="Warren W."/>
            <person name="Chinwalla A."/>
            <person name="Mardis E.R."/>
            <person name="Wilson R.K."/>
        </authorList>
    </citation>
    <scope>NUCLEOTIDE SEQUENCE [LARGE SCALE GENOMIC DNA]</scope>
    <source>
        <strain evidence="6">DSM 14469</strain>
    </source>
</reference>
<keyword evidence="7" id="KW-1185">Reference proteome</keyword>
<evidence type="ECO:0000313" key="7">
    <source>
        <dbReference type="Proteomes" id="UP000005561"/>
    </source>
</evidence>
<dbReference type="STRING" id="168384.SAMN05660368_01052"/>
<feature type="transmembrane region" description="Helical" evidence="5">
    <location>
        <begin position="95"/>
        <end position="123"/>
    </location>
</feature>
<dbReference type="Proteomes" id="UP000005561">
    <property type="component" value="Unassembled WGS sequence"/>
</dbReference>
<evidence type="ECO:0000256" key="3">
    <source>
        <dbReference type="ARBA" id="ARBA00022989"/>
    </source>
</evidence>
<sequence length="125" mass="13850">MKAKKTHLPVYGVGPLYGVVIIGLTVLWIVSSAHNRIPVIRYKGASVIMLIAGICLIICGIYLWYAAVIRGKIDDGILNNHLVTDGIYAKVRNPIYSAFLFACTGALLIYGNILLLFLPFFYWGF</sequence>
<name>C6LDM0_9FIRM</name>
<gene>
    <name evidence="6" type="ORF">BRYFOR_06718</name>
</gene>
<keyword evidence="2 5" id="KW-0812">Transmembrane</keyword>